<accession>A0A944M6T3</accession>
<protein>
    <submittedName>
        <fullName evidence="2">Uncharacterized protein</fullName>
    </submittedName>
</protein>
<dbReference type="InterPro" id="IPR036388">
    <property type="entry name" value="WH-like_DNA-bd_sf"/>
</dbReference>
<evidence type="ECO:0000313" key="3">
    <source>
        <dbReference type="Proteomes" id="UP000770889"/>
    </source>
</evidence>
<reference evidence="2 3" key="1">
    <citation type="submission" date="2021-05" db="EMBL/GenBank/DDBJ databases">
        <title>Genetic and Functional Diversity in Clade A Lucinid endosymbionts from the Bahamas.</title>
        <authorList>
            <person name="Giani N.M."/>
            <person name="Engel A.S."/>
            <person name="Campbell B.J."/>
        </authorList>
    </citation>
    <scope>NUCLEOTIDE SEQUENCE [LARGE SCALE GENOMIC DNA]</scope>
    <source>
        <strain evidence="2">LUC16012Gg_MoonRockCtena</strain>
    </source>
</reference>
<feature type="compositionally biased region" description="Basic residues" evidence="1">
    <location>
        <begin position="282"/>
        <end position="292"/>
    </location>
</feature>
<dbReference type="Proteomes" id="UP000770889">
    <property type="component" value="Unassembled WGS sequence"/>
</dbReference>
<sequence length="292" mass="33621">MRNWQGILHIPAIYLRGGFLLGAYAEVRSRRFDTDAVLEKILQHDKEGFTSFYERYRGRVYRFIVRQYGTGEYGKAAYYSTWRHLVVSGLGLKTPKDLKLSFYKYLGKSVQNPGGLKSVEMPSNYLPKDIEADGNWSLVLLEHFKKLSAEQKRFFLFKHEIGISETAIAKALDVDKKTIEKRLGKAESLLREAMKDSGCPVRHSLERLYRESRVVKPPASWDREIIDSFNMWLMQAEQPQLPAEPAKEEEPAGGLADKFGQFKQQVRTKLSNLGKRSETKGSRVRKFSSNHH</sequence>
<evidence type="ECO:0000256" key="1">
    <source>
        <dbReference type="SAM" id="MobiDB-lite"/>
    </source>
</evidence>
<dbReference type="InterPro" id="IPR013324">
    <property type="entry name" value="RNA_pol_sigma_r3/r4-like"/>
</dbReference>
<feature type="region of interest" description="Disordered" evidence="1">
    <location>
        <begin position="240"/>
        <end position="292"/>
    </location>
</feature>
<dbReference type="SUPFAM" id="SSF88659">
    <property type="entry name" value="Sigma3 and sigma4 domains of RNA polymerase sigma factors"/>
    <property type="match status" value="1"/>
</dbReference>
<name>A0A944M6T3_9GAMM</name>
<evidence type="ECO:0000313" key="2">
    <source>
        <dbReference type="EMBL" id="MBT2988259.1"/>
    </source>
</evidence>
<dbReference type="Gene3D" id="1.10.10.10">
    <property type="entry name" value="Winged helix-like DNA-binding domain superfamily/Winged helix DNA-binding domain"/>
    <property type="match status" value="1"/>
</dbReference>
<feature type="compositionally biased region" description="Polar residues" evidence="1">
    <location>
        <begin position="262"/>
        <end position="271"/>
    </location>
</feature>
<dbReference type="AlphaFoldDB" id="A0A944M6T3"/>
<comment type="caution">
    <text evidence="2">The sequence shown here is derived from an EMBL/GenBank/DDBJ whole genome shotgun (WGS) entry which is preliminary data.</text>
</comment>
<gene>
    <name evidence="2" type="ORF">KME65_04790</name>
</gene>
<dbReference type="EMBL" id="JAHHGM010000003">
    <property type="protein sequence ID" value="MBT2988259.1"/>
    <property type="molecule type" value="Genomic_DNA"/>
</dbReference>
<organism evidence="2 3">
    <name type="scientific">Candidatus Thiodiazotropha taylori</name>
    <dbReference type="NCBI Taxonomy" id="2792791"/>
    <lineage>
        <taxon>Bacteria</taxon>
        <taxon>Pseudomonadati</taxon>
        <taxon>Pseudomonadota</taxon>
        <taxon>Gammaproteobacteria</taxon>
        <taxon>Chromatiales</taxon>
        <taxon>Sedimenticolaceae</taxon>
        <taxon>Candidatus Thiodiazotropha</taxon>
    </lineage>
</organism>
<proteinExistence type="predicted"/>